<evidence type="ECO:0000256" key="5">
    <source>
        <dbReference type="ARBA" id="ARBA00012388"/>
    </source>
</evidence>
<evidence type="ECO:0000259" key="17">
    <source>
        <dbReference type="Pfam" id="PF20750"/>
    </source>
</evidence>
<dbReference type="EC" id="2.7.7.19" evidence="5"/>
<dbReference type="SUPFAM" id="SSF56219">
    <property type="entry name" value="DNase I-like"/>
    <property type="match status" value="1"/>
</dbReference>
<evidence type="ECO:0000256" key="13">
    <source>
        <dbReference type="SAM" id="MobiDB-lite"/>
    </source>
</evidence>
<dbReference type="GO" id="GO:0031123">
    <property type="term" value="P:RNA 3'-end processing"/>
    <property type="evidence" value="ECO:0007669"/>
    <property type="project" value="InterPro"/>
</dbReference>
<dbReference type="PANTHER" id="PTHR10682:SF23">
    <property type="entry name" value="POLYNUCLEOTIDE ADENYLYLTRANSFERASE"/>
    <property type="match status" value="1"/>
</dbReference>
<dbReference type="GO" id="GO:0003723">
    <property type="term" value="F:RNA binding"/>
    <property type="evidence" value="ECO:0007669"/>
    <property type="project" value="InterPro"/>
</dbReference>
<gene>
    <name evidence="18" type="ORF">FPOA_01939</name>
</gene>
<dbReference type="InterPro" id="IPR009097">
    <property type="entry name" value="Cyclic_Pdiesterase"/>
</dbReference>
<dbReference type="Pfam" id="PF03372">
    <property type="entry name" value="Exo_endo_phos"/>
    <property type="match status" value="1"/>
</dbReference>
<keyword evidence="6" id="KW-0507">mRNA processing</keyword>
<dbReference type="SUPFAM" id="SSF81301">
    <property type="entry name" value="Nucleotidyltransferase"/>
    <property type="match status" value="1"/>
</dbReference>
<reference evidence="18 19" key="1">
    <citation type="submission" date="2016-06" db="EMBL/GenBank/DDBJ databases">
        <title>Living apart together: crosstalk between the core and supernumerary genomes in a fungal plant pathogen.</title>
        <authorList>
            <person name="Vanheule A."/>
            <person name="Audenaert K."/>
            <person name="Warris S."/>
            <person name="Van De Geest H."/>
            <person name="Schijlen E."/>
            <person name="Hofte M."/>
            <person name="De Saeger S."/>
            <person name="Haesaert G."/>
            <person name="Waalwijk C."/>
            <person name="Van Der Lee T."/>
        </authorList>
    </citation>
    <scope>NUCLEOTIDE SEQUENCE [LARGE SCALE GENOMIC DNA]</scope>
    <source>
        <strain evidence="18 19">2516</strain>
    </source>
</reference>
<dbReference type="GO" id="GO:0005524">
    <property type="term" value="F:ATP binding"/>
    <property type="evidence" value="ECO:0007669"/>
    <property type="project" value="UniProtKB-KW"/>
</dbReference>
<dbReference type="GO" id="GO:0006397">
    <property type="term" value="P:mRNA processing"/>
    <property type="evidence" value="ECO:0007669"/>
    <property type="project" value="UniProtKB-KW"/>
</dbReference>
<protein>
    <recommendedName>
        <fullName evidence="5">polynucleotide adenylyltransferase</fullName>
        <ecNumber evidence="5">2.7.7.19</ecNumber>
    </recommendedName>
</protein>
<dbReference type="InterPro" id="IPR005135">
    <property type="entry name" value="Endo/exonuclease/phosphatase"/>
</dbReference>
<keyword evidence="11" id="KW-0460">Magnesium</keyword>
<evidence type="ECO:0000256" key="11">
    <source>
        <dbReference type="ARBA" id="ARBA00022842"/>
    </source>
</evidence>
<dbReference type="Pfam" id="PF13563">
    <property type="entry name" value="2_5_RNA_ligase2"/>
    <property type="match status" value="1"/>
</dbReference>
<dbReference type="OMA" id="THGPPDQ"/>
<feature type="region of interest" description="Disordered" evidence="13">
    <location>
        <begin position="1072"/>
        <end position="1111"/>
    </location>
</feature>
<dbReference type="SUPFAM" id="SSF81631">
    <property type="entry name" value="PAP/OAS1 substrate-binding domain"/>
    <property type="match status" value="1"/>
</dbReference>
<evidence type="ECO:0000256" key="6">
    <source>
        <dbReference type="ARBA" id="ARBA00022664"/>
    </source>
</evidence>
<dbReference type="PANTHER" id="PTHR10682">
    <property type="entry name" value="POLY A POLYMERASE"/>
    <property type="match status" value="1"/>
</dbReference>
<dbReference type="GO" id="GO:0005634">
    <property type="term" value="C:nucleus"/>
    <property type="evidence" value="ECO:0007669"/>
    <property type="project" value="UniProtKB-SubCell"/>
</dbReference>
<dbReference type="EMBL" id="LYXU01000001">
    <property type="protein sequence ID" value="OBS27999.1"/>
    <property type="molecule type" value="Genomic_DNA"/>
</dbReference>
<sequence length="1210" mass="136218">MENIEPTPVFNFESRDTALCAIPPRELWSSVDRLRCLYDKAYTAWPPHVNIIYPFVRPEYLENAAQVLQGNATEYQPQLALDIADFFKHKHHNTIYLGQSSKDSQLSKLKNYISNALGQPPDSADKSFTPHLTIGQSEDAEAAPHYFLLEKARLLAPLTWKVKEVAILIREPLAQSDSGSGSGSGSGPRPMKLWGTLNLESGTLTQTTQPQDFTDRLEEISRIAFQPAHRFSNPSKPLEKNDSPTHTPDATELVLDRLVVASYNVLAEFEWPPQSHRHAPLVQNLLSAQAAADVVVLQEVTDHFLPDLLGSEELRGHYPFVSHGPPETTGSEPLPSLLNIVVLSKFPFEWHHLPFQRKHKGCTVVRFPTIGTRDTPDGEFRPWVLVACHLSQGLTDGAIATKKNEIQKMLDYLKATFPQHPWVLAGDFNLVTSSHTIEAARKKQDISLQTVHRLQDIDRTLQDAGFLDTWLTTRLESGESSDMNNERRSVLDSFQGEQGATFDPLTNTLTAELVGSGLNNRPQRYDKILVKTGHYHPHGFNMFGQTPFHSPQGDHATYASDHWGIRCLLLKSSSSETSKATVPEMKIKLQRPVLSLVEGEGLEHFLENYGCLPTEQERETRAQAIKALEVALKDIDQSASEDDARSGPPFVVVPVGSYGLGVWTSSSDIDCLCIGPFSSKTFFTLAVQRLKRAANIRILRRVKANSGYMLELEVHGIKVDLQYCAAASIAERWPEVMKRPANDSAFALSFQTLAKLKPVRDLFYLRRSLPDMVQYRMAHLYIKSWAQARGIYSAKFGFLGGIHISVLLVPICKALAFGSETISPADIVTTFFRHYADFDWKNSMVFDTFFHKDLRYNRTFREPLCLIGWHAPALNTAPIASNPTVVTIAAEIERANRLISEDGCAWNSVLGLQSTQEAGKSRGAKEFLNEFKTYIKIDAHYWGPSQEKSGRFIGWLESRCVMLLVDINRKLQHLVARIWPSRFLDASSGGVGGPGEEYHGCYLIGLAWDGNMSKDDVKEMRTSIQAVLQDFETRIRRDEKYYDAQSCWMSATLARGSDLGEMEVDQSLWGEFAGDTDDEDSDEEFEEEEELDNDEEELKGKGSTHGSRSAVVGKVPGLGKFRTAADVLNRIRWDTNFDPSDYIVGYEDRFLGARERAVEQWKSEQTDEEFIPQHRILYFKRKADNVIVWERRTRTDDIFGSGIKRPTTDV</sequence>
<accession>A0A1B8B5K2</accession>
<dbReference type="STRING" id="36050.A0A1B8B5K2"/>
<dbReference type="Gene3D" id="3.30.70.590">
    <property type="entry name" value="Poly(A) polymerase predicted RNA binding domain"/>
    <property type="match status" value="1"/>
</dbReference>
<comment type="cofactor">
    <cofactor evidence="1">
        <name>Mn(2+)</name>
        <dbReference type="ChEBI" id="CHEBI:29035"/>
    </cofactor>
</comment>
<dbReference type="SUPFAM" id="SSF55144">
    <property type="entry name" value="LigT-like"/>
    <property type="match status" value="1"/>
</dbReference>
<dbReference type="Pfam" id="PF04928">
    <property type="entry name" value="PAP_central"/>
    <property type="match status" value="1"/>
</dbReference>
<evidence type="ECO:0000256" key="2">
    <source>
        <dbReference type="ARBA" id="ARBA00001946"/>
    </source>
</evidence>
<dbReference type="InterPro" id="IPR036691">
    <property type="entry name" value="Endo/exonu/phosph_ase_sf"/>
</dbReference>
<evidence type="ECO:0000259" key="16">
    <source>
        <dbReference type="Pfam" id="PF04928"/>
    </source>
</evidence>
<evidence type="ECO:0000259" key="15">
    <source>
        <dbReference type="Pfam" id="PF04457"/>
    </source>
</evidence>
<dbReference type="Pfam" id="PF04457">
    <property type="entry name" value="MJ1316"/>
    <property type="match status" value="1"/>
</dbReference>
<dbReference type="InterPro" id="IPR011068">
    <property type="entry name" value="NuclTrfase_I-like_C"/>
</dbReference>
<evidence type="ECO:0000256" key="4">
    <source>
        <dbReference type="ARBA" id="ARBA00010912"/>
    </source>
</evidence>
<dbReference type="InterPro" id="IPR007012">
    <property type="entry name" value="PolA_pol_cen_dom"/>
</dbReference>
<dbReference type="InterPro" id="IPR048840">
    <property type="entry name" value="PolA_pol_NTPase"/>
</dbReference>
<dbReference type="InterPro" id="IPR043519">
    <property type="entry name" value="NT_sf"/>
</dbReference>
<dbReference type="GO" id="GO:1990817">
    <property type="term" value="F:poly(A) RNA polymerase activity"/>
    <property type="evidence" value="ECO:0007669"/>
    <property type="project" value="UniProtKB-EC"/>
</dbReference>
<organism evidence="18 19">
    <name type="scientific">Fusarium poae</name>
    <dbReference type="NCBI Taxonomy" id="36050"/>
    <lineage>
        <taxon>Eukaryota</taxon>
        <taxon>Fungi</taxon>
        <taxon>Dikarya</taxon>
        <taxon>Ascomycota</taxon>
        <taxon>Pezizomycotina</taxon>
        <taxon>Sordariomycetes</taxon>
        <taxon>Hypocreomycetidae</taxon>
        <taxon>Hypocreales</taxon>
        <taxon>Nectriaceae</taxon>
        <taxon>Fusarium</taxon>
    </lineage>
</organism>
<evidence type="ECO:0000256" key="3">
    <source>
        <dbReference type="ARBA" id="ARBA00004123"/>
    </source>
</evidence>
<dbReference type="Gene3D" id="3.90.1140.10">
    <property type="entry name" value="Cyclic phosphodiesterase"/>
    <property type="match status" value="1"/>
</dbReference>
<dbReference type="Gene3D" id="1.10.1410.10">
    <property type="match status" value="1"/>
</dbReference>
<evidence type="ECO:0000256" key="7">
    <source>
        <dbReference type="ARBA" id="ARBA00022679"/>
    </source>
</evidence>
<evidence type="ECO:0000313" key="18">
    <source>
        <dbReference type="EMBL" id="OBS27999.1"/>
    </source>
</evidence>
<feature type="domain" description="Endonuclease/exonuclease/phosphatase" evidence="14">
    <location>
        <begin position="261"/>
        <end position="562"/>
    </location>
</feature>
<dbReference type="Gene3D" id="3.30.460.10">
    <property type="entry name" value="Beta Polymerase, domain 2"/>
    <property type="match status" value="1"/>
</dbReference>
<keyword evidence="8" id="KW-0479">Metal-binding</keyword>
<keyword evidence="19" id="KW-1185">Reference proteome</keyword>
<feature type="domain" description="MJ1316 RNA cyclic group end recognition" evidence="15">
    <location>
        <begin position="1121"/>
        <end position="1191"/>
    </location>
</feature>
<dbReference type="SUPFAM" id="SSF55003">
    <property type="entry name" value="PAP/Archaeal CCA-adding enzyme, C-terminal domain"/>
    <property type="match status" value="1"/>
</dbReference>
<keyword evidence="7" id="KW-0808">Transferase</keyword>
<comment type="subcellular location">
    <subcellularLocation>
        <location evidence="3">Nucleus</location>
    </subcellularLocation>
</comment>
<feature type="domain" description="Poly(A) polymerase nucleotidyltransferase" evidence="17">
    <location>
        <begin position="600"/>
        <end position="725"/>
    </location>
</feature>
<dbReference type="AlphaFoldDB" id="A0A1B8B5K2"/>
<evidence type="ECO:0000256" key="1">
    <source>
        <dbReference type="ARBA" id="ARBA00001936"/>
    </source>
</evidence>
<feature type="region of interest" description="Disordered" evidence="13">
    <location>
        <begin position="175"/>
        <end position="195"/>
    </location>
</feature>
<evidence type="ECO:0000259" key="14">
    <source>
        <dbReference type="Pfam" id="PF03372"/>
    </source>
</evidence>
<dbReference type="Pfam" id="PF20750">
    <property type="entry name" value="PAP_NTPase"/>
    <property type="match status" value="1"/>
</dbReference>
<dbReference type="Gene3D" id="3.60.10.10">
    <property type="entry name" value="Endonuclease/exonuclease/phosphatase"/>
    <property type="match status" value="1"/>
</dbReference>
<keyword evidence="10" id="KW-0067">ATP-binding</keyword>
<keyword evidence="12" id="KW-0539">Nucleus</keyword>
<evidence type="ECO:0000256" key="9">
    <source>
        <dbReference type="ARBA" id="ARBA00022741"/>
    </source>
</evidence>
<feature type="domain" description="Poly(A) polymerase central" evidence="16">
    <location>
        <begin position="775"/>
        <end position="853"/>
    </location>
</feature>
<proteinExistence type="inferred from homology"/>
<name>A0A1B8B5K2_FUSPO</name>
<feature type="compositionally biased region" description="Acidic residues" evidence="13">
    <location>
        <begin position="1074"/>
        <end position="1097"/>
    </location>
</feature>
<evidence type="ECO:0000256" key="10">
    <source>
        <dbReference type="ARBA" id="ARBA00022840"/>
    </source>
</evidence>
<dbReference type="GO" id="GO:0046872">
    <property type="term" value="F:metal ion binding"/>
    <property type="evidence" value="ECO:0007669"/>
    <property type="project" value="UniProtKB-KW"/>
</dbReference>
<evidence type="ECO:0000256" key="8">
    <source>
        <dbReference type="ARBA" id="ARBA00022723"/>
    </source>
</evidence>
<comment type="cofactor">
    <cofactor evidence="2">
        <name>Mg(2+)</name>
        <dbReference type="ChEBI" id="CHEBI:18420"/>
    </cofactor>
</comment>
<dbReference type="InterPro" id="IPR040459">
    <property type="entry name" value="MJ1316"/>
</dbReference>
<evidence type="ECO:0000256" key="12">
    <source>
        <dbReference type="ARBA" id="ARBA00023242"/>
    </source>
</evidence>
<evidence type="ECO:0000313" key="19">
    <source>
        <dbReference type="Proteomes" id="UP000091967"/>
    </source>
</evidence>
<dbReference type="Proteomes" id="UP000091967">
    <property type="component" value="Unassembled WGS sequence"/>
</dbReference>
<comment type="similarity">
    <text evidence="4">Belongs to the poly(A) polymerase family.</text>
</comment>
<comment type="caution">
    <text evidence="18">The sequence shown here is derived from an EMBL/GenBank/DDBJ whole genome shotgun (WGS) entry which is preliminary data.</text>
</comment>
<keyword evidence="9" id="KW-0547">Nucleotide-binding</keyword>